<dbReference type="AlphaFoldDB" id="A0A4Q9PHR9"/>
<sequence length="55" mass="6367">MLIMQRHMIVPHLRPRPSSTKSCIHCLHGCLNGLSMTSRLLYRASVWELHDIRAV</sequence>
<accession>A0A4Q9PHR9</accession>
<dbReference type="Proteomes" id="UP000292082">
    <property type="component" value="Unassembled WGS sequence"/>
</dbReference>
<name>A0A4Q9PHR9_9APHY</name>
<gene>
    <name evidence="1" type="ORF">BD310DRAFT_940087</name>
</gene>
<keyword evidence="2" id="KW-1185">Reference proteome</keyword>
<reference evidence="1 2" key="1">
    <citation type="submission" date="2019-01" db="EMBL/GenBank/DDBJ databases">
        <title>Draft genome sequences of three monokaryotic isolates of the white-rot basidiomycete fungus Dichomitus squalens.</title>
        <authorList>
            <consortium name="DOE Joint Genome Institute"/>
            <person name="Lopez S.C."/>
            <person name="Andreopoulos B."/>
            <person name="Pangilinan J."/>
            <person name="Lipzen A."/>
            <person name="Riley R."/>
            <person name="Ahrendt S."/>
            <person name="Ng V."/>
            <person name="Barry K."/>
            <person name="Daum C."/>
            <person name="Grigoriev I.V."/>
            <person name="Hilden K.S."/>
            <person name="Makela M.R."/>
            <person name="de Vries R.P."/>
        </authorList>
    </citation>
    <scope>NUCLEOTIDE SEQUENCE [LARGE SCALE GENOMIC DNA]</scope>
    <source>
        <strain evidence="1 2">CBS 464.89</strain>
    </source>
</reference>
<evidence type="ECO:0000313" key="2">
    <source>
        <dbReference type="Proteomes" id="UP000292082"/>
    </source>
</evidence>
<dbReference type="EMBL" id="ML145247">
    <property type="protein sequence ID" value="TBU52536.1"/>
    <property type="molecule type" value="Genomic_DNA"/>
</dbReference>
<organism evidence="1 2">
    <name type="scientific">Dichomitus squalens</name>
    <dbReference type="NCBI Taxonomy" id="114155"/>
    <lineage>
        <taxon>Eukaryota</taxon>
        <taxon>Fungi</taxon>
        <taxon>Dikarya</taxon>
        <taxon>Basidiomycota</taxon>
        <taxon>Agaricomycotina</taxon>
        <taxon>Agaricomycetes</taxon>
        <taxon>Polyporales</taxon>
        <taxon>Polyporaceae</taxon>
        <taxon>Dichomitus</taxon>
    </lineage>
</organism>
<proteinExistence type="predicted"/>
<evidence type="ECO:0000313" key="1">
    <source>
        <dbReference type="EMBL" id="TBU52536.1"/>
    </source>
</evidence>
<protein>
    <submittedName>
        <fullName evidence="1">Uncharacterized protein</fullName>
    </submittedName>
</protein>